<evidence type="ECO:0000256" key="1">
    <source>
        <dbReference type="ARBA" id="ARBA00022759"/>
    </source>
</evidence>
<dbReference type="Proteomes" id="UP000638848">
    <property type="component" value="Unassembled WGS sequence"/>
</dbReference>
<dbReference type="InterPro" id="IPR001279">
    <property type="entry name" value="Metallo-B-lactamas"/>
</dbReference>
<protein>
    <recommendedName>
        <fullName evidence="5">Metallo-beta-lactamase domain-containing protein</fullName>
    </recommendedName>
</protein>
<dbReference type="InterPro" id="IPR036866">
    <property type="entry name" value="RibonucZ/Hydroxyglut_hydro"/>
</dbReference>
<evidence type="ECO:0000313" key="6">
    <source>
        <dbReference type="EMBL" id="GGG58453.1"/>
    </source>
</evidence>
<dbReference type="PANTHER" id="PTHR46018">
    <property type="entry name" value="ZINC PHOSPHODIESTERASE ELAC PROTEIN 1"/>
    <property type="match status" value="1"/>
</dbReference>
<keyword evidence="7" id="KW-1185">Reference proteome</keyword>
<dbReference type="SUPFAM" id="SSF56281">
    <property type="entry name" value="Metallo-hydrolase/oxidoreductase"/>
    <property type="match status" value="1"/>
</dbReference>
<organism evidence="6 7">
    <name type="scientific">Kocuria dechangensis</name>
    <dbReference type="NCBI Taxonomy" id="1176249"/>
    <lineage>
        <taxon>Bacteria</taxon>
        <taxon>Bacillati</taxon>
        <taxon>Actinomycetota</taxon>
        <taxon>Actinomycetes</taxon>
        <taxon>Micrococcales</taxon>
        <taxon>Micrococcaceae</taxon>
        <taxon>Kocuria</taxon>
    </lineage>
</organism>
<feature type="chain" id="PRO_5039218569" description="Metallo-beta-lactamase domain-containing protein" evidence="4">
    <location>
        <begin position="36"/>
        <end position="413"/>
    </location>
</feature>
<evidence type="ECO:0000313" key="7">
    <source>
        <dbReference type="Proteomes" id="UP000638848"/>
    </source>
</evidence>
<comment type="caution">
    <text evidence="6">The sequence shown here is derived from an EMBL/GenBank/DDBJ whole genome shotgun (WGS) entry which is preliminary data.</text>
</comment>
<dbReference type="InterPro" id="IPR044094">
    <property type="entry name" value="AtsA-like_MBL-fold"/>
</dbReference>
<evidence type="ECO:0000256" key="4">
    <source>
        <dbReference type="SAM" id="SignalP"/>
    </source>
</evidence>
<dbReference type="CDD" id="cd07719">
    <property type="entry name" value="arylsulfatase_AtsA-like_MBL-fold"/>
    <property type="match status" value="1"/>
</dbReference>
<dbReference type="EMBL" id="BMEQ01000010">
    <property type="protein sequence ID" value="GGG58453.1"/>
    <property type="molecule type" value="Genomic_DNA"/>
</dbReference>
<dbReference type="AlphaFoldDB" id="A0A917GVN8"/>
<reference evidence="6" key="1">
    <citation type="journal article" date="2014" name="Int. J. Syst. Evol. Microbiol.">
        <title>Complete genome sequence of Corynebacterium casei LMG S-19264T (=DSM 44701T), isolated from a smear-ripened cheese.</title>
        <authorList>
            <consortium name="US DOE Joint Genome Institute (JGI-PGF)"/>
            <person name="Walter F."/>
            <person name="Albersmeier A."/>
            <person name="Kalinowski J."/>
            <person name="Ruckert C."/>
        </authorList>
    </citation>
    <scope>NUCLEOTIDE SEQUENCE</scope>
    <source>
        <strain evidence="6">CGMCC 1.12187</strain>
    </source>
</reference>
<keyword evidence="1" id="KW-0255">Endonuclease</keyword>
<gene>
    <name evidence="6" type="ORF">GCM10011374_21590</name>
</gene>
<feature type="domain" description="Metallo-beta-lactamase" evidence="5">
    <location>
        <begin position="99"/>
        <end position="312"/>
    </location>
</feature>
<dbReference type="InterPro" id="IPR006311">
    <property type="entry name" value="TAT_signal"/>
</dbReference>
<dbReference type="Pfam" id="PF00753">
    <property type="entry name" value="Lactamase_B"/>
    <property type="match status" value="1"/>
</dbReference>
<dbReference type="Gene3D" id="3.60.15.10">
    <property type="entry name" value="Ribonuclease Z/Hydroxyacylglutathione hydrolase-like"/>
    <property type="match status" value="1"/>
</dbReference>
<keyword evidence="4" id="KW-0732">Signal</keyword>
<proteinExistence type="predicted"/>
<evidence type="ECO:0000259" key="5">
    <source>
        <dbReference type="Pfam" id="PF00753"/>
    </source>
</evidence>
<dbReference type="PROSITE" id="PS51318">
    <property type="entry name" value="TAT"/>
    <property type="match status" value="1"/>
</dbReference>
<accession>A0A917GVN8</accession>
<dbReference type="RefSeq" id="WP_229741765.1">
    <property type="nucleotide sequence ID" value="NZ_BMEQ01000010.1"/>
</dbReference>
<evidence type="ECO:0000256" key="3">
    <source>
        <dbReference type="SAM" id="MobiDB-lite"/>
    </source>
</evidence>
<dbReference type="GO" id="GO:0042781">
    <property type="term" value="F:3'-tRNA processing endoribonuclease activity"/>
    <property type="evidence" value="ECO:0007669"/>
    <property type="project" value="TreeGrafter"/>
</dbReference>
<sequence length="413" mass="43566">MNHRLPPGTPGNGISRRRALGLASAVGLTPLAATACSPASQASSAGAGASGTTSSPPAAAPGRPPGRDPLTTDAQNRLVLLGTSGGPPWWNDSHREGVSSAVAVGDRYYLVDAGDGVGKQIKKAKLGTWTPDMRGPLDALVAVFLSHLHSDHISDLYNLLGTGLQNGVAIPDRVLEIFGPGNRGALPVSFRGEQIPADQVVNPRNPTPGTRETIEAMVKTFATDFNDRIIDSGYPPPRDFFTGRDIALPAELVDDPNGDPHPRMSPVDVFEDDRVKVTATLVQHAPVFPAFAFRFDTDTGSVTFSGDTGPSENLVELATGSDILVHEVIAAQWVAQRYPEPRDAAAEAEYQHLVGAHTTIEDVGDIAERAGVRTLVLNHLVPGNWPVEEWEKAGASFSGELVVGEDLDAIAIG</sequence>
<keyword evidence="2" id="KW-0378">Hydrolase</keyword>
<feature type="compositionally biased region" description="Low complexity" evidence="3">
    <location>
        <begin position="41"/>
        <end position="57"/>
    </location>
</feature>
<name>A0A917GVN8_9MICC</name>
<feature type="signal peptide" evidence="4">
    <location>
        <begin position="1"/>
        <end position="35"/>
    </location>
</feature>
<feature type="region of interest" description="Disordered" evidence="3">
    <location>
        <begin position="41"/>
        <end position="72"/>
    </location>
</feature>
<reference evidence="6" key="2">
    <citation type="submission" date="2020-09" db="EMBL/GenBank/DDBJ databases">
        <authorList>
            <person name="Sun Q."/>
            <person name="Zhou Y."/>
        </authorList>
    </citation>
    <scope>NUCLEOTIDE SEQUENCE</scope>
    <source>
        <strain evidence="6">CGMCC 1.12187</strain>
    </source>
</reference>
<evidence type="ECO:0000256" key="2">
    <source>
        <dbReference type="ARBA" id="ARBA00022801"/>
    </source>
</evidence>
<keyword evidence="1" id="KW-0540">Nuclease</keyword>
<dbReference type="PANTHER" id="PTHR46018:SF2">
    <property type="entry name" value="ZINC PHOSPHODIESTERASE ELAC PROTEIN 1"/>
    <property type="match status" value="1"/>
</dbReference>